<dbReference type="AlphaFoldDB" id="A0AAW5SKU5"/>
<reference evidence="3" key="3">
    <citation type="journal article" date="2022" name="BMC Genomics">
        <title>Comparative genome analysis of mycobacteria focusing on tRNA and non-coding RNA.</title>
        <authorList>
            <person name="Behra P.R.K."/>
            <person name="Pettersson B.M.F."/>
            <person name="Ramesh M."/>
            <person name="Das S."/>
            <person name="Dasgupta S."/>
            <person name="Kirsebom L.A."/>
        </authorList>
    </citation>
    <scope>NUCLEOTIDE SEQUENCE</scope>
    <source>
        <strain evidence="3">DSM 44203</strain>
    </source>
</reference>
<evidence type="ECO:0000256" key="1">
    <source>
        <dbReference type="SAM" id="Phobius"/>
    </source>
</evidence>
<evidence type="ECO:0000313" key="5">
    <source>
        <dbReference type="Proteomes" id="UP001207528"/>
    </source>
</evidence>
<dbReference type="Proteomes" id="UP000069773">
    <property type="component" value="Unassembled WGS sequence"/>
</dbReference>
<sequence length="186" mass="21547">MFDPAEWGTVADWTGALLTGLSVFTAVAYYVFDRERQRRAQAGSVLVWLHPYEHGPPELKMKNLSDKPIFDHGFLITSRPKRRITKAARDGWKQDPMFAWPTNDEFTFNDKHTLLDFHDGSELYLSPNKQAEYHPQLEFNSAVYDFYAYFRDVSGQYWVVDARTQRPVGRWKRRGLQIGPAGLDAS</sequence>
<dbReference type="RefSeq" id="WP_067390279.1">
    <property type="nucleotide sequence ID" value="NZ_BCTA01000036.1"/>
</dbReference>
<evidence type="ECO:0000313" key="2">
    <source>
        <dbReference type="EMBL" id="GAT09749.1"/>
    </source>
</evidence>
<gene>
    <name evidence="3" type="ORF">H7I77_12395</name>
    <name evidence="2" type="ORF">RMCN_2882</name>
</gene>
<accession>A0AAW5SKU5</accession>
<organism evidence="3 5">
    <name type="scientific">Mycolicibacterium novocastrense</name>
    <name type="common">Mycobacterium novocastrense</name>
    <dbReference type="NCBI Taxonomy" id="59813"/>
    <lineage>
        <taxon>Bacteria</taxon>
        <taxon>Bacillati</taxon>
        <taxon>Actinomycetota</taxon>
        <taxon>Actinomycetes</taxon>
        <taxon>Mycobacteriales</taxon>
        <taxon>Mycobacteriaceae</taxon>
        <taxon>Mycolicibacterium</taxon>
    </lineage>
</organism>
<evidence type="ECO:0000313" key="4">
    <source>
        <dbReference type="Proteomes" id="UP000069773"/>
    </source>
</evidence>
<keyword evidence="4" id="KW-1185">Reference proteome</keyword>
<dbReference type="EMBL" id="BCTA01000036">
    <property type="protein sequence ID" value="GAT09749.1"/>
    <property type="molecule type" value="Genomic_DNA"/>
</dbReference>
<dbReference type="EMBL" id="JACKTI010000035">
    <property type="protein sequence ID" value="MCV7024140.1"/>
    <property type="molecule type" value="Genomic_DNA"/>
</dbReference>
<reference evidence="3" key="2">
    <citation type="submission" date="2020-07" db="EMBL/GenBank/DDBJ databases">
        <authorList>
            <person name="Pettersson B.M.F."/>
            <person name="Behra P.R.K."/>
            <person name="Ramesh M."/>
            <person name="Das S."/>
            <person name="Dasgupta S."/>
            <person name="Kirsebom L.A."/>
        </authorList>
    </citation>
    <scope>NUCLEOTIDE SEQUENCE</scope>
    <source>
        <strain evidence="3">DSM 44203</strain>
    </source>
</reference>
<comment type="caution">
    <text evidence="3">The sequence shown here is derived from an EMBL/GenBank/DDBJ whole genome shotgun (WGS) entry which is preliminary data.</text>
</comment>
<name>A0AAW5SKU5_MYCNV</name>
<keyword evidence="1" id="KW-0812">Transmembrane</keyword>
<protein>
    <submittedName>
        <fullName evidence="3">Uncharacterized protein</fullName>
    </submittedName>
</protein>
<keyword evidence="1" id="KW-1133">Transmembrane helix</keyword>
<evidence type="ECO:0000313" key="3">
    <source>
        <dbReference type="EMBL" id="MCV7024140.1"/>
    </source>
</evidence>
<proteinExistence type="predicted"/>
<reference evidence="2 4" key="1">
    <citation type="journal article" date="2016" name="Genome Announc.">
        <title>Draft Genome Sequences of Five Rapidly Growing Mycobacterium Species, M. thermoresistibile, M. fortuitum subsp. acetamidolyticum, M. canariasense, M. brisbanense, and M. novocastrense.</title>
        <authorList>
            <person name="Katahira K."/>
            <person name="Ogura Y."/>
            <person name="Gotoh Y."/>
            <person name="Hayashi T."/>
        </authorList>
    </citation>
    <scope>NUCLEOTIDE SEQUENCE [LARGE SCALE GENOMIC DNA]</scope>
    <source>
        <strain evidence="2 4">JCM18114</strain>
    </source>
</reference>
<keyword evidence="1" id="KW-0472">Membrane</keyword>
<dbReference type="Proteomes" id="UP001207528">
    <property type="component" value="Unassembled WGS sequence"/>
</dbReference>
<feature type="transmembrane region" description="Helical" evidence="1">
    <location>
        <begin position="13"/>
        <end position="32"/>
    </location>
</feature>